<accession>M1VTW0</accession>
<organism evidence="2 3">
    <name type="scientific">Claviceps purpurea (strain 20.1)</name>
    <name type="common">Ergot fungus</name>
    <name type="synonym">Sphacelia segetum</name>
    <dbReference type="NCBI Taxonomy" id="1111077"/>
    <lineage>
        <taxon>Eukaryota</taxon>
        <taxon>Fungi</taxon>
        <taxon>Dikarya</taxon>
        <taxon>Ascomycota</taxon>
        <taxon>Pezizomycotina</taxon>
        <taxon>Sordariomycetes</taxon>
        <taxon>Hypocreomycetidae</taxon>
        <taxon>Hypocreales</taxon>
        <taxon>Clavicipitaceae</taxon>
        <taxon>Claviceps</taxon>
    </lineage>
</organism>
<feature type="chain" id="PRO_5004018721" evidence="1">
    <location>
        <begin position="22"/>
        <end position="79"/>
    </location>
</feature>
<dbReference type="HOGENOM" id="CLU_138695_2_0_1"/>
<feature type="signal peptide" evidence="1">
    <location>
        <begin position="1"/>
        <end position="21"/>
    </location>
</feature>
<name>M1VTW0_CLAP2</name>
<keyword evidence="1" id="KW-0732">Signal</keyword>
<proteinExistence type="predicted"/>
<gene>
    <name evidence="2" type="ORF">CPUR_00176</name>
</gene>
<evidence type="ECO:0000313" key="3">
    <source>
        <dbReference type="Proteomes" id="UP000016801"/>
    </source>
</evidence>
<sequence length="79" mass="8367">MVQILPLFLATLATISPVVQAVSCTPGITYCGRILYKYGWRGLDAHGLYYCVVSGEVTLTEICNVGCVDGGAGNSDTCF</sequence>
<dbReference type="AlphaFoldDB" id="M1VTW0"/>
<dbReference type="OrthoDB" id="4186099at2759"/>
<comment type="caution">
    <text evidence="2">The sequence shown here is derived from an EMBL/GenBank/DDBJ whole genome shotgun (WGS) entry which is preliminary data.</text>
</comment>
<dbReference type="Proteomes" id="UP000016801">
    <property type="component" value="Unassembled WGS sequence"/>
</dbReference>
<keyword evidence="3" id="KW-1185">Reference proteome</keyword>
<evidence type="ECO:0000313" key="2">
    <source>
        <dbReference type="EMBL" id="CCE26707.1"/>
    </source>
</evidence>
<reference evidence="2 3" key="1">
    <citation type="journal article" date="2013" name="PLoS Genet.">
        <title>Plant-symbiotic fungi as chemical engineers: Multi-genome analysis of the Clavicipitaceae reveals dynamics of alkaloid loci.</title>
        <authorList>
            <person name="Schardl C.L."/>
            <person name="Young C.A."/>
            <person name="Hesse U."/>
            <person name="Amyotte S.G."/>
            <person name="Andreeva K."/>
            <person name="Calie P.J."/>
            <person name="Fleetwood D.J."/>
            <person name="Haws D.C."/>
            <person name="Moore N."/>
            <person name="Oeser B."/>
            <person name="Panaccione D.G."/>
            <person name="Schweri K.K."/>
            <person name="Voisey C.R."/>
            <person name="Farman M.L."/>
            <person name="Jaromczyk J.W."/>
            <person name="Roe B.A."/>
            <person name="O'Sullivan D.M."/>
            <person name="Scott B."/>
            <person name="Tudzynski P."/>
            <person name="An Z."/>
            <person name="Arnaoudova E.G."/>
            <person name="Bullock C.T."/>
            <person name="Charlton N.D."/>
            <person name="Chen L."/>
            <person name="Cox M."/>
            <person name="Dinkins R.D."/>
            <person name="Florea S."/>
            <person name="Glenn A.E."/>
            <person name="Gordon A."/>
            <person name="Gueldener U."/>
            <person name="Harris D.R."/>
            <person name="Hollin W."/>
            <person name="Jaromczyk J."/>
            <person name="Johnson R.D."/>
            <person name="Khan A.K."/>
            <person name="Leistner E."/>
            <person name="Leuchtmann A."/>
            <person name="Li C."/>
            <person name="Liu J."/>
            <person name="Liu J."/>
            <person name="Liu M."/>
            <person name="Mace W."/>
            <person name="Machado C."/>
            <person name="Nagabhyru P."/>
            <person name="Pan J."/>
            <person name="Schmid J."/>
            <person name="Sugawara K."/>
            <person name="Steiner U."/>
            <person name="Takach J.E."/>
            <person name="Tanaka E."/>
            <person name="Webb J.S."/>
            <person name="Wilson E.V."/>
            <person name="Wiseman J.L."/>
            <person name="Yoshida R."/>
            <person name="Zeng Z."/>
        </authorList>
    </citation>
    <scope>NUCLEOTIDE SEQUENCE [LARGE SCALE GENOMIC DNA]</scope>
    <source>
        <strain evidence="2 3">20.1</strain>
    </source>
</reference>
<dbReference type="VEuPathDB" id="FungiDB:CPUR_00176"/>
<dbReference type="EMBL" id="CAGA01000001">
    <property type="protein sequence ID" value="CCE26707.1"/>
    <property type="molecule type" value="Genomic_DNA"/>
</dbReference>
<protein>
    <submittedName>
        <fullName evidence="2">Uncharacterized protein</fullName>
    </submittedName>
</protein>
<evidence type="ECO:0000256" key="1">
    <source>
        <dbReference type="SAM" id="SignalP"/>
    </source>
</evidence>